<evidence type="ECO:0000313" key="3">
    <source>
        <dbReference type="EMBL" id="CAF4326821.1"/>
    </source>
</evidence>
<reference evidence="2" key="1">
    <citation type="submission" date="2021-02" db="EMBL/GenBank/DDBJ databases">
        <authorList>
            <person name="Nowell W R."/>
        </authorList>
    </citation>
    <scope>NUCLEOTIDE SEQUENCE</scope>
</reference>
<dbReference type="Pfam" id="PF12213">
    <property type="entry name" value="Dpoe2NT"/>
    <property type="match status" value="1"/>
</dbReference>
<dbReference type="Gene3D" id="1.10.8.60">
    <property type="match status" value="1"/>
</dbReference>
<dbReference type="InterPro" id="IPR024639">
    <property type="entry name" value="DNA_pol_e_bsu_N"/>
</dbReference>
<evidence type="ECO:0000313" key="4">
    <source>
        <dbReference type="Proteomes" id="UP000663868"/>
    </source>
</evidence>
<organism evidence="2 4">
    <name type="scientific">Adineta steineri</name>
    <dbReference type="NCBI Taxonomy" id="433720"/>
    <lineage>
        <taxon>Eukaryota</taxon>
        <taxon>Metazoa</taxon>
        <taxon>Spiralia</taxon>
        <taxon>Gnathifera</taxon>
        <taxon>Rotifera</taxon>
        <taxon>Eurotatoria</taxon>
        <taxon>Bdelloidea</taxon>
        <taxon>Adinetida</taxon>
        <taxon>Adinetidae</taxon>
        <taxon>Adineta</taxon>
    </lineage>
</organism>
<dbReference type="AlphaFoldDB" id="A0A820JIT5"/>
<evidence type="ECO:0000259" key="1">
    <source>
        <dbReference type="Pfam" id="PF12213"/>
    </source>
</evidence>
<evidence type="ECO:0000313" key="2">
    <source>
        <dbReference type="EMBL" id="CAF4326782.1"/>
    </source>
</evidence>
<dbReference type="Proteomes" id="UP000663868">
    <property type="component" value="Unassembled WGS sequence"/>
</dbReference>
<sequence>MSSDSSVKSNVLAAFRLRGLDLKFDASQFLVELASTVPSASLTSWLDQLIDLLTKRNLSSSIVEKTLLTNVVQELRAQLSNDSQFVLLFNDLHILFFVFLM</sequence>
<gene>
    <name evidence="2" type="ORF">KXQ929_LOCUS46942</name>
    <name evidence="3" type="ORF">KXQ929_LOCUS46944</name>
</gene>
<proteinExistence type="predicted"/>
<accession>A0A820JIT5</accession>
<name>A0A820JIT5_9BILA</name>
<dbReference type="EMBL" id="CAJOBB010016302">
    <property type="protein sequence ID" value="CAF4326821.1"/>
    <property type="molecule type" value="Genomic_DNA"/>
</dbReference>
<dbReference type="EMBL" id="CAJOBB010016299">
    <property type="protein sequence ID" value="CAF4326782.1"/>
    <property type="molecule type" value="Genomic_DNA"/>
</dbReference>
<protein>
    <recommendedName>
        <fullName evidence="1">DNA polymerase epsilon subunit B N-terminal domain-containing protein</fullName>
    </recommendedName>
</protein>
<feature type="domain" description="DNA polymerase epsilon subunit B N-terminal" evidence="1">
    <location>
        <begin position="6"/>
        <end position="75"/>
    </location>
</feature>
<comment type="caution">
    <text evidence="2">The sequence shown here is derived from an EMBL/GenBank/DDBJ whole genome shotgun (WGS) entry which is preliminary data.</text>
</comment>